<reference evidence="1 2" key="1">
    <citation type="submission" date="2020-08" db="EMBL/GenBank/DDBJ databases">
        <title>Genomic Encyclopedia of Type Strains, Phase IV (KMG-IV): sequencing the most valuable type-strain genomes for metagenomic binning, comparative biology and taxonomic classification.</title>
        <authorList>
            <person name="Goeker M."/>
        </authorList>
    </citation>
    <scope>NUCLEOTIDE SEQUENCE [LARGE SCALE GENOMIC DNA]</scope>
    <source>
        <strain evidence="1 2">DSM 105721</strain>
    </source>
</reference>
<keyword evidence="2" id="KW-1185">Reference proteome</keyword>
<protein>
    <submittedName>
        <fullName evidence="1">Uncharacterized protein</fullName>
    </submittedName>
</protein>
<name>A0A7W6HT20_9BACT</name>
<comment type="caution">
    <text evidence="1">The sequence shown here is derived from an EMBL/GenBank/DDBJ whole genome shotgun (WGS) entry which is preliminary data.</text>
</comment>
<gene>
    <name evidence="1" type="ORF">GGR14_000212</name>
</gene>
<dbReference type="Proteomes" id="UP000546007">
    <property type="component" value="Unassembled WGS sequence"/>
</dbReference>
<sequence length="72" mass="8273">MILDPTDFLIYDLRLSDFYLSTNAFLNRKSQFINYKLIDSFIFNFQLSIFNYHVGSNLGKYPAGEGRIPAGA</sequence>
<dbReference type="AlphaFoldDB" id="A0A7W6HT20"/>
<evidence type="ECO:0000313" key="1">
    <source>
        <dbReference type="EMBL" id="MBB4024451.1"/>
    </source>
</evidence>
<evidence type="ECO:0000313" key="2">
    <source>
        <dbReference type="Proteomes" id="UP000546007"/>
    </source>
</evidence>
<organism evidence="1 2">
    <name type="scientific">Butyricimonas faecihominis</name>
    <dbReference type="NCBI Taxonomy" id="1472416"/>
    <lineage>
        <taxon>Bacteria</taxon>
        <taxon>Pseudomonadati</taxon>
        <taxon>Bacteroidota</taxon>
        <taxon>Bacteroidia</taxon>
        <taxon>Bacteroidales</taxon>
        <taxon>Odoribacteraceae</taxon>
        <taxon>Butyricimonas</taxon>
    </lineage>
</organism>
<accession>A0A7W6HT20</accession>
<proteinExistence type="predicted"/>
<dbReference type="EMBL" id="JACIES010000001">
    <property type="protein sequence ID" value="MBB4024451.1"/>
    <property type="molecule type" value="Genomic_DNA"/>
</dbReference>